<dbReference type="Proteomes" id="UP000292262">
    <property type="component" value="Unassembled WGS sequence"/>
</dbReference>
<sequence length="246" mass="29262">MELKKKKMKLPRINLEQQLQKTRAKNFNPTDWNSQVQQILEFHKPSEALILDELQTFESTTSNPFIFDKLETDRIYHLDHIKKICIDYRLRFLDTKYFKGKFPNKTHKEIEQLQETHNITLKGFKIVAPSKLFKLENADDPLLFAPMGNDYFYLIDKWGNDLHPLRKFMMWFFKSFENLIVLTFLVSLFLTFMVPEGLFGKTYSFSNFIMIFLFMFKSVAAVVIYYGFATGKNFNTAIWNSKYFNA</sequence>
<evidence type="ECO:0000313" key="3">
    <source>
        <dbReference type="Proteomes" id="UP000292262"/>
    </source>
</evidence>
<dbReference type="EMBL" id="SGXE01000002">
    <property type="protein sequence ID" value="RZS93532.1"/>
    <property type="molecule type" value="Genomic_DNA"/>
</dbReference>
<protein>
    <submittedName>
        <fullName evidence="2">Uncharacterized protein</fullName>
    </submittedName>
</protein>
<proteinExistence type="predicted"/>
<accession>A0A4Q7P4B1</accession>
<evidence type="ECO:0000256" key="1">
    <source>
        <dbReference type="SAM" id="Phobius"/>
    </source>
</evidence>
<feature type="transmembrane region" description="Helical" evidence="1">
    <location>
        <begin position="207"/>
        <end position="228"/>
    </location>
</feature>
<name>A0A4Q7P4B1_9FLAO</name>
<keyword evidence="1" id="KW-1133">Transmembrane helix</keyword>
<gene>
    <name evidence="2" type="ORF">EV197_2112</name>
</gene>
<reference evidence="2 3" key="1">
    <citation type="submission" date="2019-02" db="EMBL/GenBank/DDBJ databases">
        <title>Genomic Encyclopedia of Type Strains, Phase IV (KMG-IV): sequencing the most valuable type-strain genomes for metagenomic binning, comparative biology and taxonomic classification.</title>
        <authorList>
            <person name="Goeker M."/>
        </authorList>
    </citation>
    <scope>NUCLEOTIDE SEQUENCE [LARGE SCALE GENOMIC DNA]</scope>
    <source>
        <strain evidence="2 3">DSM 17196</strain>
    </source>
</reference>
<comment type="caution">
    <text evidence="2">The sequence shown here is derived from an EMBL/GenBank/DDBJ whole genome shotgun (WGS) entry which is preliminary data.</text>
</comment>
<organism evidence="2 3">
    <name type="scientific">Aquimarina brevivitae</name>
    <dbReference type="NCBI Taxonomy" id="323412"/>
    <lineage>
        <taxon>Bacteria</taxon>
        <taxon>Pseudomonadati</taxon>
        <taxon>Bacteroidota</taxon>
        <taxon>Flavobacteriia</taxon>
        <taxon>Flavobacteriales</taxon>
        <taxon>Flavobacteriaceae</taxon>
        <taxon>Aquimarina</taxon>
    </lineage>
</organism>
<feature type="transmembrane region" description="Helical" evidence="1">
    <location>
        <begin position="176"/>
        <end position="195"/>
    </location>
</feature>
<keyword evidence="3" id="KW-1185">Reference proteome</keyword>
<dbReference type="AlphaFoldDB" id="A0A4Q7P4B1"/>
<keyword evidence="1" id="KW-0472">Membrane</keyword>
<keyword evidence="1" id="KW-0812">Transmembrane</keyword>
<evidence type="ECO:0000313" key="2">
    <source>
        <dbReference type="EMBL" id="RZS93532.1"/>
    </source>
</evidence>